<feature type="short sequence motif" description="GXGXXG" evidence="2">
    <location>
        <begin position="68"/>
        <end position="73"/>
    </location>
</feature>
<accession>A0A1N7I0Y0</accession>
<name>A0A1N7I0Y0_9FLAO</name>
<keyword evidence="2" id="KW-0442">Lipid degradation</keyword>
<evidence type="ECO:0000313" key="5">
    <source>
        <dbReference type="EMBL" id="SIS30746.1"/>
    </source>
</evidence>
<evidence type="ECO:0000256" key="2">
    <source>
        <dbReference type="PROSITE-ProRule" id="PRU01161"/>
    </source>
</evidence>
<dbReference type="GO" id="GO:0016787">
    <property type="term" value="F:hydrolase activity"/>
    <property type="evidence" value="ECO:0007669"/>
    <property type="project" value="UniProtKB-UniRule"/>
</dbReference>
<evidence type="ECO:0000259" key="4">
    <source>
        <dbReference type="PROSITE" id="PS51635"/>
    </source>
</evidence>
<evidence type="ECO:0000256" key="3">
    <source>
        <dbReference type="SAM" id="Phobius"/>
    </source>
</evidence>
<feature type="domain" description="PNPLA" evidence="4">
    <location>
        <begin position="64"/>
        <end position="408"/>
    </location>
</feature>
<keyword evidence="1 2" id="KW-0443">Lipid metabolism</keyword>
<evidence type="ECO:0000313" key="6">
    <source>
        <dbReference type="Proteomes" id="UP000186373"/>
    </source>
</evidence>
<dbReference type="SUPFAM" id="SSF52151">
    <property type="entry name" value="FabD/lysophospholipase-like"/>
    <property type="match status" value="1"/>
</dbReference>
<feature type="transmembrane region" description="Helical" evidence="3">
    <location>
        <begin position="155"/>
        <end position="174"/>
    </location>
</feature>
<dbReference type="InterPro" id="IPR052580">
    <property type="entry name" value="Lipid_Hydrolase"/>
</dbReference>
<keyword evidence="3" id="KW-0472">Membrane</keyword>
<feature type="transmembrane region" description="Helical" evidence="3">
    <location>
        <begin position="180"/>
        <end position="200"/>
    </location>
</feature>
<dbReference type="Pfam" id="PF01734">
    <property type="entry name" value="Patatin"/>
    <property type="match status" value="1"/>
</dbReference>
<feature type="active site" description="Proton acceptor" evidence="2">
    <location>
        <position position="395"/>
    </location>
</feature>
<protein>
    <submittedName>
        <fullName evidence="5">NTE family protein</fullName>
    </submittedName>
</protein>
<dbReference type="EMBL" id="FTNY01000001">
    <property type="protein sequence ID" value="SIS30746.1"/>
    <property type="molecule type" value="Genomic_DNA"/>
</dbReference>
<evidence type="ECO:0000256" key="1">
    <source>
        <dbReference type="ARBA" id="ARBA00023098"/>
    </source>
</evidence>
<feature type="short sequence motif" description="GXSXG" evidence="2">
    <location>
        <begin position="95"/>
        <end position="99"/>
    </location>
</feature>
<dbReference type="PANTHER" id="PTHR46394:SF1">
    <property type="entry name" value="PNPLA DOMAIN-CONTAINING PROTEIN"/>
    <property type="match status" value="1"/>
</dbReference>
<reference evidence="6" key="1">
    <citation type="submission" date="2017-01" db="EMBL/GenBank/DDBJ databases">
        <authorList>
            <person name="Varghese N."/>
            <person name="Submissions S."/>
        </authorList>
    </citation>
    <scope>NUCLEOTIDE SEQUENCE [LARGE SCALE GENOMIC DNA]</scope>
    <source>
        <strain evidence="6">DSM 17126</strain>
    </source>
</reference>
<organism evidence="5 6">
    <name type="scientific">Chryseobacterium shigense</name>
    <dbReference type="NCBI Taxonomy" id="297244"/>
    <lineage>
        <taxon>Bacteria</taxon>
        <taxon>Pseudomonadati</taxon>
        <taxon>Bacteroidota</taxon>
        <taxon>Flavobacteriia</taxon>
        <taxon>Flavobacteriales</taxon>
        <taxon>Weeksellaceae</taxon>
        <taxon>Chryseobacterium group</taxon>
        <taxon>Chryseobacterium</taxon>
    </lineage>
</organism>
<dbReference type="Proteomes" id="UP000186373">
    <property type="component" value="Unassembled WGS sequence"/>
</dbReference>
<dbReference type="PROSITE" id="PS51635">
    <property type="entry name" value="PNPLA"/>
    <property type="match status" value="1"/>
</dbReference>
<feature type="active site" description="Nucleophile" evidence="2">
    <location>
        <position position="97"/>
    </location>
</feature>
<proteinExistence type="predicted"/>
<dbReference type="PANTHER" id="PTHR46394">
    <property type="entry name" value="ANNEXIN"/>
    <property type="match status" value="1"/>
</dbReference>
<dbReference type="Gene3D" id="3.40.1090.10">
    <property type="entry name" value="Cytosolic phospholipase A2 catalytic domain"/>
    <property type="match status" value="1"/>
</dbReference>
<keyword evidence="3" id="KW-1133">Transmembrane helix</keyword>
<sequence>MVPFRLTKSTNTQLPMKTDILNKILEENVLSRESKEKLSALHENISSREFSDLLDAQGNQYVEFVQEGGGVWGSALVGYLYGLEVFGVRFLKVAGTSAGAINTMLIAACKTKEEAKSEVIKDILFSWNFADFMDGKTYVKTTIHAILNNKDFFKINAIILAVIMVILVIIPFVAKPETTLNAKLLFLIPLIPVIIAFFCIKKFYNDFKKQNSGFNPGNAFLETMQSVLDGFGIKTVAQLNEKFIQKEHDLHLNYRYGNTGEYYTIALKSIEAIKAKNLEHIDQTRYRIFYESAVNNDYYKNNPFYQLRSEYIVITTDINAKIKVELPTMANLYWSEEELKHASPAEFVRASMSVPFFFEPFRKMINKDDSSVKYAWKFWMNTKPEDIYPSGLFIDGGSISNFPIDIFHASDVFYPRMPLFGVQLTSDSDILSEKGKTSEEILKTPFSYAGNIISTLKGFNDKSFLTKHSFYRLYSIQSVNCGTSSWLNFFMKRDEKEDLFNRGFQAALDFLNQFDWEKYKYERMMLSMKEKKILKEADTPTVG</sequence>
<dbReference type="GO" id="GO:0016042">
    <property type="term" value="P:lipid catabolic process"/>
    <property type="evidence" value="ECO:0007669"/>
    <property type="project" value="UniProtKB-UniRule"/>
</dbReference>
<dbReference type="InterPro" id="IPR002641">
    <property type="entry name" value="PNPLA_dom"/>
</dbReference>
<gene>
    <name evidence="5" type="ORF">SAMN05421639_1011009</name>
</gene>
<keyword evidence="6" id="KW-1185">Reference proteome</keyword>
<keyword evidence="2" id="KW-0378">Hydrolase</keyword>
<dbReference type="AlphaFoldDB" id="A0A1N7I0Y0"/>
<feature type="short sequence motif" description="DGA/G" evidence="2">
    <location>
        <begin position="395"/>
        <end position="397"/>
    </location>
</feature>
<dbReference type="InterPro" id="IPR016035">
    <property type="entry name" value="Acyl_Trfase/lysoPLipase"/>
</dbReference>
<keyword evidence="3" id="KW-0812">Transmembrane</keyword>